<dbReference type="InterPro" id="IPR029056">
    <property type="entry name" value="Ribokinase-like"/>
</dbReference>
<keyword evidence="2" id="KW-0808">Transferase</keyword>
<accession>A0ABT4VK05</accession>
<comment type="similarity">
    <text evidence="1">Belongs to the carbohydrate kinase PfkB family.</text>
</comment>
<dbReference type="GO" id="GO:0016301">
    <property type="term" value="F:kinase activity"/>
    <property type="evidence" value="ECO:0007669"/>
    <property type="project" value="UniProtKB-KW"/>
</dbReference>
<comment type="caution">
    <text evidence="5">The sequence shown here is derived from an EMBL/GenBank/DDBJ whole genome shotgun (WGS) entry which is preliminary data.</text>
</comment>
<evidence type="ECO:0000313" key="5">
    <source>
        <dbReference type="EMBL" id="MDA4845024.1"/>
    </source>
</evidence>
<dbReference type="InterPro" id="IPR011611">
    <property type="entry name" value="PfkB_dom"/>
</dbReference>
<sequence>MTGLVVTGYASLDYPVGLSGQIGGDRTTLIDHRDPAAWPRIGGCPAYMALAVTREGGSVSPLTWIGTGAESDHFVGALRDAGADIGGIASLPSERTPTAILAYQADGTCACLFDPVFAGEETLTQAQRDLLAGADHLCISVGPPHLTREILACRKASARLYWVIKNDAHSFFPEICGELSSAADVIFCNEAERSLVAETPPETTIVETRGLRGIAVECEGQVQTLTIDPLAVRDTTGAGDTLAGGFIAAQMAGTMDALAATQAGLDAANKMLKQRQERQTS</sequence>
<evidence type="ECO:0000259" key="4">
    <source>
        <dbReference type="Pfam" id="PF00294"/>
    </source>
</evidence>
<proteinExistence type="inferred from homology"/>
<reference evidence="5" key="1">
    <citation type="submission" date="2022-11" db="EMBL/GenBank/DDBJ databases">
        <title>Hoeflea poritis sp. nov., isolated from scleractinian coral Porites lutea.</title>
        <authorList>
            <person name="Zhang G."/>
            <person name="Wei Q."/>
            <person name="Cai L."/>
        </authorList>
    </citation>
    <scope>NUCLEOTIDE SEQUENCE</scope>
    <source>
        <strain evidence="5">E7-10</strain>
    </source>
</reference>
<protein>
    <submittedName>
        <fullName evidence="5">PfkB family carbohydrate kinase</fullName>
    </submittedName>
</protein>
<dbReference type="EMBL" id="JAPJZH010000003">
    <property type="protein sequence ID" value="MDA4845024.1"/>
    <property type="molecule type" value="Genomic_DNA"/>
</dbReference>
<name>A0ABT4VK05_9HYPH</name>
<dbReference type="Pfam" id="PF00294">
    <property type="entry name" value="PfkB"/>
    <property type="match status" value="1"/>
</dbReference>
<keyword evidence="6" id="KW-1185">Reference proteome</keyword>
<dbReference type="Gene3D" id="3.40.1190.20">
    <property type="match status" value="1"/>
</dbReference>
<dbReference type="RefSeq" id="WP_271088577.1">
    <property type="nucleotide sequence ID" value="NZ_JAPJZH010000003.1"/>
</dbReference>
<evidence type="ECO:0000256" key="2">
    <source>
        <dbReference type="ARBA" id="ARBA00022679"/>
    </source>
</evidence>
<dbReference type="Proteomes" id="UP001148313">
    <property type="component" value="Unassembled WGS sequence"/>
</dbReference>
<evidence type="ECO:0000256" key="1">
    <source>
        <dbReference type="ARBA" id="ARBA00010688"/>
    </source>
</evidence>
<keyword evidence="3 5" id="KW-0418">Kinase</keyword>
<evidence type="ECO:0000313" key="6">
    <source>
        <dbReference type="Proteomes" id="UP001148313"/>
    </source>
</evidence>
<dbReference type="PANTHER" id="PTHR43085:SF57">
    <property type="entry name" value="CARBOHYDRATE KINASE PFKB DOMAIN-CONTAINING PROTEIN"/>
    <property type="match status" value="1"/>
</dbReference>
<dbReference type="PROSITE" id="PS00584">
    <property type="entry name" value="PFKB_KINASES_2"/>
    <property type="match status" value="1"/>
</dbReference>
<feature type="domain" description="Carbohydrate kinase PfkB" evidence="4">
    <location>
        <begin position="34"/>
        <end position="272"/>
    </location>
</feature>
<dbReference type="PANTHER" id="PTHR43085">
    <property type="entry name" value="HEXOKINASE FAMILY MEMBER"/>
    <property type="match status" value="1"/>
</dbReference>
<evidence type="ECO:0000256" key="3">
    <source>
        <dbReference type="ARBA" id="ARBA00022777"/>
    </source>
</evidence>
<dbReference type="InterPro" id="IPR002173">
    <property type="entry name" value="Carboh/pur_kinase_PfkB_CS"/>
</dbReference>
<dbReference type="SUPFAM" id="SSF53613">
    <property type="entry name" value="Ribokinase-like"/>
    <property type="match status" value="1"/>
</dbReference>
<dbReference type="InterPro" id="IPR050306">
    <property type="entry name" value="PfkB_Carbo_kinase"/>
</dbReference>
<organism evidence="5 6">
    <name type="scientific">Hoeflea poritis</name>
    <dbReference type="NCBI Taxonomy" id="2993659"/>
    <lineage>
        <taxon>Bacteria</taxon>
        <taxon>Pseudomonadati</taxon>
        <taxon>Pseudomonadota</taxon>
        <taxon>Alphaproteobacteria</taxon>
        <taxon>Hyphomicrobiales</taxon>
        <taxon>Rhizobiaceae</taxon>
        <taxon>Hoeflea</taxon>
    </lineage>
</organism>
<gene>
    <name evidence="5" type="ORF">OOZ53_06660</name>
</gene>